<evidence type="ECO:0000313" key="1">
    <source>
        <dbReference type="EMBL" id="QYD73732.1"/>
    </source>
</evidence>
<sequence>MLLSACSPTHHVTIETPTYDPTVSARIRILTGNDMQNASFRLGSCATSRLQNDPDRIDVDDGFLARYKYSSRSIVIGMPQSPRPGMRVEGLHFKDMIREYIVPYGRPVTLSMRTAGDSGSSKYGGYSWSCTAQDRMFTPVAGQDYDVYLGFEGNSRHSRGCAIEVRHIDGNGLDEPVETRFAPKCPVPEVNEGLTKRGP</sequence>
<proteinExistence type="predicted"/>
<keyword evidence="2" id="KW-1185">Reference proteome</keyword>
<reference evidence="1 2" key="1">
    <citation type="submission" date="2021-07" db="EMBL/GenBank/DDBJ databases">
        <title>Paraburkholderia edwinii protects Aspergillus sp. from phenazines by acting as a toxin sponge.</title>
        <authorList>
            <person name="Dahlstrom K.M."/>
            <person name="Newman D.K."/>
        </authorList>
    </citation>
    <scope>NUCLEOTIDE SEQUENCE [LARGE SCALE GENOMIC DNA]</scope>
    <source>
        <strain evidence="1 2">Pe01</strain>
    </source>
</reference>
<organism evidence="1 2">
    <name type="scientific">Paraburkholderia edwinii</name>
    <dbReference type="NCBI Taxonomy" id="2861782"/>
    <lineage>
        <taxon>Bacteria</taxon>
        <taxon>Pseudomonadati</taxon>
        <taxon>Pseudomonadota</taxon>
        <taxon>Betaproteobacteria</taxon>
        <taxon>Burkholderiales</taxon>
        <taxon>Burkholderiaceae</taxon>
        <taxon>Paraburkholderia</taxon>
    </lineage>
</organism>
<dbReference type="Proteomes" id="UP000826462">
    <property type="component" value="Chromosome 2"/>
</dbReference>
<gene>
    <name evidence="1" type="ORF">KZJ38_23520</name>
</gene>
<evidence type="ECO:0008006" key="3">
    <source>
        <dbReference type="Google" id="ProtNLM"/>
    </source>
</evidence>
<accession>A0ABX8UZL6</accession>
<protein>
    <recommendedName>
        <fullName evidence="3">Lipoprotein</fullName>
    </recommendedName>
</protein>
<dbReference type="EMBL" id="CP080096">
    <property type="protein sequence ID" value="QYD73732.1"/>
    <property type="molecule type" value="Genomic_DNA"/>
</dbReference>
<name>A0ABX8UZL6_9BURK</name>
<evidence type="ECO:0000313" key="2">
    <source>
        <dbReference type="Proteomes" id="UP000826462"/>
    </source>
</evidence>